<evidence type="ECO:0000313" key="4">
    <source>
        <dbReference type="Proteomes" id="UP000663828"/>
    </source>
</evidence>
<dbReference type="Proteomes" id="UP000663852">
    <property type="component" value="Unassembled WGS sequence"/>
</dbReference>
<dbReference type="AlphaFoldDB" id="A0A814MV29"/>
<keyword evidence="1" id="KW-0472">Membrane</keyword>
<keyword evidence="1" id="KW-0812">Transmembrane</keyword>
<dbReference type="EMBL" id="CAJNOR010001142">
    <property type="protein sequence ID" value="CAF1084154.1"/>
    <property type="molecule type" value="Genomic_DNA"/>
</dbReference>
<sequence length="281" mass="33259">MIINHQSEVSNIKVFGNILPSLITIISNILSLYRVRQLNRLTKNFILPCRRRTDDTRRVLLVITIECLLAIINSWFSDILIKFVYCERKLLADDDCPMFLQQNYDILIKFDILNSISNIILHCLCGRHFRNELKSMFKSAYQTIGRLWKNFCCCYLHIQCKQSQHDQYVAYHASVADNDSPTNSNSEYVYLEIKPTSRSFHNYCCDCRWYFNYRPFSASRQCLSNISKECLRKNQPFSIGYQSVTQTTHITNQNSMRLYFPQQHAQTVMKPKKKTWFSCFR</sequence>
<evidence type="ECO:0000256" key="1">
    <source>
        <dbReference type="SAM" id="Phobius"/>
    </source>
</evidence>
<accession>A0A814MV29</accession>
<gene>
    <name evidence="3" type="ORF">EDS130_LOCUS26482</name>
    <name evidence="2" type="ORF">XAT740_LOCUS17483</name>
</gene>
<reference evidence="2" key="1">
    <citation type="submission" date="2021-02" db="EMBL/GenBank/DDBJ databases">
        <authorList>
            <person name="Nowell W R."/>
        </authorList>
    </citation>
    <scope>NUCLEOTIDE SEQUENCE</scope>
</reference>
<dbReference type="OrthoDB" id="10058324at2759"/>
<feature type="transmembrane region" description="Helical" evidence="1">
    <location>
        <begin position="14"/>
        <end position="33"/>
    </location>
</feature>
<evidence type="ECO:0000313" key="3">
    <source>
        <dbReference type="EMBL" id="CAF1222266.1"/>
    </source>
</evidence>
<keyword evidence="1" id="KW-1133">Transmembrane helix</keyword>
<organism evidence="2 4">
    <name type="scientific">Adineta ricciae</name>
    <name type="common">Rotifer</name>
    <dbReference type="NCBI Taxonomy" id="249248"/>
    <lineage>
        <taxon>Eukaryota</taxon>
        <taxon>Metazoa</taxon>
        <taxon>Spiralia</taxon>
        <taxon>Gnathifera</taxon>
        <taxon>Rotifera</taxon>
        <taxon>Eurotatoria</taxon>
        <taxon>Bdelloidea</taxon>
        <taxon>Adinetida</taxon>
        <taxon>Adinetidae</taxon>
        <taxon>Adineta</taxon>
    </lineage>
</organism>
<comment type="caution">
    <text evidence="2">The sequence shown here is derived from an EMBL/GenBank/DDBJ whole genome shotgun (WGS) entry which is preliminary data.</text>
</comment>
<dbReference type="Gene3D" id="1.20.1070.10">
    <property type="entry name" value="Rhodopsin 7-helix transmembrane proteins"/>
    <property type="match status" value="1"/>
</dbReference>
<protein>
    <submittedName>
        <fullName evidence="2">Uncharacterized protein</fullName>
    </submittedName>
</protein>
<dbReference type="EMBL" id="CAJNOJ010000161">
    <property type="protein sequence ID" value="CAF1222266.1"/>
    <property type="molecule type" value="Genomic_DNA"/>
</dbReference>
<dbReference type="SUPFAM" id="SSF81321">
    <property type="entry name" value="Family A G protein-coupled receptor-like"/>
    <property type="match status" value="1"/>
</dbReference>
<feature type="transmembrane region" description="Helical" evidence="1">
    <location>
        <begin position="59"/>
        <end position="76"/>
    </location>
</feature>
<dbReference type="Proteomes" id="UP000663828">
    <property type="component" value="Unassembled WGS sequence"/>
</dbReference>
<evidence type="ECO:0000313" key="2">
    <source>
        <dbReference type="EMBL" id="CAF1084154.1"/>
    </source>
</evidence>
<name>A0A814MV29_ADIRI</name>
<proteinExistence type="predicted"/>
<keyword evidence="4" id="KW-1185">Reference proteome</keyword>